<reference evidence="2" key="1">
    <citation type="submission" date="2023-07" db="EMBL/GenBank/DDBJ databases">
        <title>Sorghum-associated microbial communities from plants grown in Nebraska, USA.</title>
        <authorList>
            <person name="Schachtman D."/>
        </authorList>
    </citation>
    <scope>NUCLEOTIDE SEQUENCE</scope>
    <source>
        <strain evidence="2">BE80</strain>
    </source>
</reference>
<evidence type="ECO:0000313" key="2">
    <source>
        <dbReference type="EMBL" id="MDR6722424.1"/>
    </source>
</evidence>
<name>A0AAP5GXI1_PAEAM</name>
<sequence>MTFMPLKLIVNTGTTAVHLFTKVLVWHIVVITTIYVQCVFILVESEVFIKYGLFIGAIRRFHVRFDAS</sequence>
<gene>
    <name evidence="2" type="ORF">J2W91_000872</name>
</gene>
<organism evidence="2 3">
    <name type="scientific">Paenibacillus amylolyticus</name>
    <dbReference type="NCBI Taxonomy" id="1451"/>
    <lineage>
        <taxon>Bacteria</taxon>
        <taxon>Bacillati</taxon>
        <taxon>Bacillota</taxon>
        <taxon>Bacilli</taxon>
        <taxon>Bacillales</taxon>
        <taxon>Paenibacillaceae</taxon>
        <taxon>Paenibacillus</taxon>
    </lineage>
</organism>
<keyword evidence="1" id="KW-0812">Transmembrane</keyword>
<accession>A0AAP5GXI1</accession>
<evidence type="ECO:0000313" key="3">
    <source>
        <dbReference type="Proteomes" id="UP001254832"/>
    </source>
</evidence>
<protein>
    <submittedName>
        <fullName evidence="2">Uncharacterized protein</fullName>
    </submittedName>
</protein>
<feature type="transmembrane region" description="Helical" evidence="1">
    <location>
        <begin position="24"/>
        <end position="43"/>
    </location>
</feature>
<keyword evidence="1" id="KW-1133">Transmembrane helix</keyword>
<comment type="caution">
    <text evidence="2">The sequence shown here is derived from an EMBL/GenBank/DDBJ whole genome shotgun (WGS) entry which is preliminary data.</text>
</comment>
<dbReference type="AlphaFoldDB" id="A0AAP5GXI1"/>
<keyword evidence="1" id="KW-0472">Membrane</keyword>
<proteinExistence type="predicted"/>
<dbReference type="Proteomes" id="UP001254832">
    <property type="component" value="Unassembled WGS sequence"/>
</dbReference>
<evidence type="ECO:0000256" key="1">
    <source>
        <dbReference type="SAM" id="Phobius"/>
    </source>
</evidence>
<dbReference type="EMBL" id="JAVDTR010000002">
    <property type="protein sequence ID" value="MDR6722424.1"/>
    <property type="molecule type" value="Genomic_DNA"/>
</dbReference>